<reference evidence="1 2" key="1">
    <citation type="submission" date="2023-07" db="EMBL/GenBank/DDBJ databases">
        <title>Citrobacter selenititolerans sp. nov., isolated from seleniferous soil.</title>
        <authorList>
            <person name="Zhang S."/>
            <person name="Li K."/>
            <person name="Peng J."/>
            <person name="Wang H."/>
            <person name="Sun J."/>
            <person name="Guo Y."/>
        </authorList>
    </citation>
    <scope>NUCLEOTIDE SEQUENCE [LARGE SCALE GENOMIC DNA]</scope>
    <source>
        <strain evidence="1 2">S2-9</strain>
    </source>
</reference>
<name>A0ABT8PSK3_9ENTR</name>
<dbReference type="EMBL" id="JAUJYW010000002">
    <property type="protein sequence ID" value="MDN8598731.1"/>
    <property type="molecule type" value="Genomic_DNA"/>
</dbReference>
<evidence type="ECO:0000313" key="1">
    <source>
        <dbReference type="EMBL" id="MDN8598731.1"/>
    </source>
</evidence>
<keyword evidence="2" id="KW-1185">Reference proteome</keyword>
<proteinExistence type="predicted"/>
<dbReference type="Proteomes" id="UP001174867">
    <property type="component" value="Unassembled WGS sequence"/>
</dbReference>
<dbReference type="RefSeq" id="WP_301697212.1">
    <property type="nucleotide sequence ID" value="NZ_JAUJYW010000002.1"/>
</dbReference>
<sequence>MTGYWWKDLFDRNNHWQGLALTVREDSGVGQAVDMLSGHHGRMALTLYGETLLWASMLKDHSGVWVVLNTDYAGRRDLLPPVRSDDIEFIKCKQQGDWTGEWCRYFARQLMNAPVPLLSARRWLLRPMSAAGRSAPYSCQQPVAVKNWRFESPESSGNFGCHWTLYGDDFPDLVNPDSVTFVDWWWGGNLLLGRYSLQPDAGRLKWWRKKCREGTLPPILVWYIAGLGSFVILDGHYRLQAAIEEGIPPEFLVISELNERELSAPPEERTRIVWALEKQQQNPGCNTEGINQTLINLYDTRYLYAATHSRAILGEGAAWAKELEDYLRRHKLDAYLAKITDRVND</sequence>
<comment type="caution">
    <text evidence="1">The sequence shown here is derived from an EMBL/GenBank/DDBJ whole genome shotgun (WGS) entry which is preliminary data.</text>
</comment>
<organism evidence="1 2">
    <name type="scientific">Citrobacter enshiensis</name>
    <dbReference type="NCBI Taxonomy" id="2971264"/>
    <lineage>
        <taxon>Bacteria</taxon>
        <taxon>Pseudomonadati</taxon>
        <taxon>Pseudomonadota</taxon>
        <taxon>Gammaproteobacteria</taxon>
        <taxon>Enterobacterales</taxon>
        <taxon>Enterobacteriaceae</taxon>
        <taxon>Citrobacter</taxon>
    </lineage>
</organism>
<evidence type="ECO:0000313" key="2">
    <source>
        <dbReference type="Proteomes" id="UP001174867"/>
    </source>
</evidence>
<dbReference type="CDD" id="cd16387">
    <property type="entry name" value="ParB_N_Srx"/>
    <property type="match status" value="1"/>
</dbReference>
<gene>
    <name evidence="1" type="ORF">Q0A17_04755</name>
</gene>
<accession>A0ABT8PSK3</accession>
<protein>
    <submittedName>
        <fullName evidence="1">ParB/Srx family N-terminal domain-containing protein</fullName>
    </submittedName>
</protein>